<proteinExistence type="predicted"/>
<dbReference type="PROSITE" id="PS51257">
    <property type="entry name" value="PROKAR_LIPOPROTEIN"/>
    <property type="match status" value="1"/>
</dbReference>
<name>A0A1I6FX44_9EURY</name>
<dbReference type="STRING" id="553469.SAMN04487947_0176"/>
<feature type="domain" description="Pyrrolo-quinoline quinone repeat" evidence="2">
    <location>
        <begin position="255"/>
        <end position="401"/>
    </location>
</feature>
<evidence type="ECO:0000313" key="3">
    <source>
        <dbReference type="EMBL" id="SFR34522.1"/>
    </source>
</evidence>
<organism evidence="3 4">
    <name type="scientific">Halogeometricum rufum</name>
    <dbReference type="NCBI Taxonomy" id="553469"/>
    <lineage>
        <taxon>Archaea</taxon>
        <taxon>Methanobacteriati</taxon>
        <taxon>Methanobacteriota</taxon>
        <taxon>Stenosarchaea group</taxon>
        <taxon>Halobacteria</taxon>
        <taxon>Halobacteriales</taxon>
        <taxon>Haloferacaceae</taxon>
        <taxon>Halogeometricum</taxon>
    </lineage>
</organism>
<dbReference type="InterPro" id="IPR011047">
    <property type="entry name" value="Quinoprotein_ADH-like_sf"/>
</dbReference>
<dbReference type="SMART" id="SM00564">
    <property type="entry name" value="PQQ"/>
    <property type="match status" value="4"/>
</dbReference>
<dbReference type="EMBL" id="FOYT01000001">
    <property type="protein sequence ID" value="SFR34522.1"/>
    <property type="molecule type" value="Genomic_DNA"/>
</dbReference>
<reference evidence="4" key="1">
    <citation type="submission" date="2016-10" db="EMBL/GenBank/DDBJ databases">
        <authorList>
            <person name="Varghese N."/>
            <person name="Submissions S."/>
        </authorList>
    </citation>
    <scope>NUCLEOTIDE SEQUENCE [LARGE SCALE GENOMIC DNA]</scope>
    <source>
        <strain evidence="4">CGMCC 1.7736</strain>
    </source>
</reference>
<evidence type="ECO:0000256" key="1">
    <source>
        <dbReference type="SAM" id="MobiDB-lite"/>
    </source>
</evidence>
<keyword evidence="4" id="KW-1185">Reference proteome</keyword>
<dbReference type="Pfam" id="PF13360">
    <property type="entry name" value="PQQ_2"/>
    <property type="match status" value="1"/>
</dbReference>
<dbReference type="InterPro" id="IPR015943">
    <property type="entry name" value="WD40/YVTN_repeat-like_dom_sf"/>
</dbReference>
<dbReference type="SUPFAM" id="SSF50998">
    <property type="entry name" value="Quinoprotein alcohol dehydrogenase-like"/>
    <property type="match status" value="2"/>
</dbReference>
<feature type="region of interest" description="Disordered" evidence="1">
    <location>
        <begin position="18"/>
        <end position="97"/>
    </location>
</feature>
<gene>
    <name evidence="3" type="ORF">SAMN04487947_0176</name>
</gene>
<dbReference type="PANTHER" id="PTHR34512:SF30">
    <property type="entry name" value="OUTER MEMBRANE PROTEIN ASSEMBLY FACTOR BAMB"/>
    <property type="match status" value="1"/>
</dbReference>
<protein>
    <submittedName>
        <fullName evidence="3">PQQ-like domain-containing protein</fullName>
    </submittedName>
</protein>
<dbReference type="Proteomes" id="UP000198531">
    <property type="component" value="Unassembled WGS sequence"/>
</dbReference>
<accession>A0A1I6FX44</accession>
<evidence type="ECO:0000259" key="2">
    <source>
        <dbReference type="Pfam" id="PF13360"/>
    </source>
</evidence>
<dbReference type="PANTHER" id="PTHR34512">
    <property type="entry name" value="CELL SURFACE PROTEIN"/>
    <property type="match status" value="1"/>
</dbReference>
<dbReference type="Gene3D" id="2.130.10.10">
    <property type="entry name" value="YVTN repeat-like/Quinoprotein amine dehydrogenase"/>
    <property type="match status" value="2"/>
</dbReference>
<dbReference type="InterPro" id="IPR002372">
    <property type="entry name" value="PQQ_rpt_dom"/>
</dbReference>
<evidence type="ECO:0000313" key="4">
    <source>
        <dbReference type="Proteomes" id="UP000198531"/>
    </source>
</evidence>
<feature type="compositionally biased region" description="Low complexity" evidence="1">
    <location>
        <begin position="44"/>
        <end position="54"/>
    </location>
</feature>
<dbReference type="AlphaFoldDB" id="A0A1I6FX44"/>
<dbReference type="InterPro" id="IPR018391">
    <property type="entry name" value="PQQ_b-propeller_rpt"/>
</dbReference>
<dbReference type="OrthoDB" id="145878at2157"/>
<sequence>MRPPSRRAVLRLAGLALAGTAGCTSRGGDASSPTDSPTRPPTATPTESPPDTETYGPTDGPDERLTRTPPGDPPLNPNGSWPQYRFDAGNTGYAPDTAGLRDATGHWALDAGHAPSVAEGTLFNVRTREDPATFARRDPATAELRSRTELVSYAVNSPPAVDDDRAFVTTFVEVFCLATGRDEVLWRGPEMDGIHGAPTVADDALLVNSGGFSGARARLAAFDFDGTPRWSYTAAADSHSTPAVGDGAAFVDTGEDVHAVELDTGAERFRTDVVGDRWANVVVAGETAFVAGRADGGDGPDRLYALDAAAGSVRWQADTGRWDGPPVVADGVVYLLDADETLVALDVDDGAEVRSFGRRAVPLARTGDVLYATSAGTLYAYDATTGDGLWSYGTPEVRVADTVNRGIDGITPVDGAVYVDAADGLHGIGPAE</sequence>
<dbReference type="RefSeq" id="WP_089803859.1">
    <property type="nucleotide sequence ID" value="NZ_FOYT01000001.1"/>
</dbReference>